<protein>
    <recommendedName>
        <fullName evidence="1">DNA mimic protein DMP19 C-terminal domain-containing protein</fullName>
    </recommendedName>
</protein>
<gene>
    <name evidence="2" type="ORF">PEPS_13930</name>
</gene>
<sequence>MKRDLRKINEIVAKQDIGSLFNLHDNVDFSIALYEILVNRYDNDPESLNTEELNLLLCMHIENAGQADSILSFLQEWFPQYKERVIKALKEIGAVNSSKIVNRVNALLPKDESWFYDSSDQDSEILMSRLDNEFSDYPDGSMRELYRSYAENNRDKIKK</sequence>
<dbReference type="EMBL" id="AP025292">
    <property type="protein sequence ID" value="BDC99112.1"/>
    <property type="molecule type" value="Genomic_DNA"/>
</dbReference>
<dbReference type="InterPro" id="IPR025402">
    <property type="entry name" value="DMP19_C"/>
</dbReference>
<dbReference type="Gene3D" id="1.20.1420.60">
    <property type="match status" value="1"/>
</dbReference>
<dbReference type="RefSeq" id="WP_338396591.1">
    <property type="nucleotide sequence ID" value="NZ_AP025292.1"/>
</dbReference>
<keyword evidence="3" id="KW-1185">Reference proteome</keyword>
<evidence type="ECO:0000313" key="3">
    <source>
        <dbReference type="Proteomes" id="UP001354989"/>
    </source>
</evidence>
<evidence type="ECO:0000313" key="2">
    <source>
        <dbReference type="EMBL" id="BDC99112.1"/>
    </source>
</evidence>
<feature type="domain" description="DNA mimic protein DMP19 C-terminal" evidence="1">
    <location>
        <begin position="46"/>
        <end position="153"/>
    </location>
</feature>
<reference evidence="2 3" key="1">
    <citation type="submission" date="2021-12" db="EMBL/GenBank/DDBJ databases">
        <title>Genome sequencing of bacteria with rrn-lacking chromosome and rrn-plasmid.</title>
        <authorList>
            <person name="Anda M."/>
            <person name="Iwasaki W."/>
        </authorList>
    </citation>
    <scope>NUCLEOTIDE SEQUENCE [LARGE SCALE GENOMIC DNA]</scope>
    <source>
        <strain evidence="2 3">NBRC 101262</strain>
    </source>
</reference>
<proteinExistence type="predicted"/>
<accession>A0ABN6LBR5</accession>
<organism evidence="2 3">
    <name type="scientific">Persicobacter psychrovividus</name>
    <dbReference type="NCBI Taxonomy" id="387638"/>
    <lineage>
        <taxon>Bacteria</taxon>
        <taxon>Pseudomonadati</taxon>
        <taxon>Bacteroidota</taxon>
        <taxon>Cytophagia</taxon>
        <taxon>Cytophagales</taxon>
        <taxon>Persicobacteraceae</taxon>
        <taxon>Persicobacter</taxon>
    </lineage>
</organism>
<evidence type="ECO:0000259" key="1">
    <source>
        <dbReference type="Pfam" id="PF14300"/>
    </source>
</evidence>
<name>A0ABN6LBR5_9BACT</name>
<dbReference type="Pfam" id="PF14300">
    <property type="entry name" value="DMP19"/>
    <property type="match status" value="1"/>
</dbReference>
<dbReference type="Proteomes" id="UP001354989">
    <property type="component" value="Chromosome"/>
</dbReference>